<sequence>MSSEQLAEDFQSLVDTIAGTADVQAVLQSLTEFAAVMLSTATGEQIECAVTLHRRRRTATISGSSETAIALDRIEQTLGDGPCVDALESGVPVILSDVHQDQRWPEYQLALAAAGIESALGVPMDLAHESGAVLNFFAPRPRIFEDDVVASASGFAEMASKALRLAIRLAASDQRGQDLKSAMENRTVIDLACGMIMAQNRCSQDDAFNILRRASSDRNQKLHLVALSVVERLTGTKNPISHFDG</sequence>
<dbReference type="SMART" id="SM00065">
    <property type="entry name" value="GAF"/>
    <property type="match status" value="1"/>
</dbReference>
<dbReference type="SMART" id="SM01012">
    <property type="entry name" value="ANTAR"/>
    <property type="match status" value="1"/>
</dbReference>
<evidence type="ECO:0000256" key="2">
    <source>
        <dbReference type="ARBA" id="ARBA00022777"/>
    </source>
</evidence>
<evidence type="ECO:0000256" key="4">
    <source>
        <dbReference type="ARBA" id="ARBA00023163"/>
    </source>
</evidence>
<dbReference type="Gene3D" id="3.30.450.40">
    <property type="match status" value="1"/>
</dbReference>
<dbReference type="PIRSF" id="PIRSF036625">
    <property type="entry name" value="GAF_ANTAR"/>
    <property type="match status" value="1"/>
</dbReference>
<dbReference type="Gene3D" id="1.10.10.10">
    <property type="entry name" value="Winged helix-like DNA-binding domain superfamily/Winged helix DNA-binding domain"/>
    <property type="match status" value="1"/>
</dbReference>
<dbReference type="Proteomes" id="UP000280861">
    <property type="component" value="Unassembled WGS sequence"/>
</dbReference>
<evidence type="ECO:0000313" key="6">
    <source>
        <dbReference type="EMBL" id="VDC24789.1"/>
    </source>
</evidence>
<evidence type="ECO:0000256" key="1">
    <source>
        <dbReference type="ARBA" id="ARBA00022679"/>
    </source>
</evidence>
<dbReference type="InterPro" id="IPR005561">
    <property type="entry name" value="ANTAR"/>
</dbReference>
<gene>
    <name evidence="6" type="ORF">PSET11_01443</name>
</gene>
<dbReference type="InterPro" id="IPR036388">
    <property type="entry name" value="WH-like_DNA-bd_sf"/>
</dbReference>
<dbReference type="EMBL" id="UXAU01000020">
    <property type="protein sequence ID" value="VDC24789.1"/>
    <property type="molecule type" value="Genomic_DNA"/>
</dbReference>
<evidence type="ECO:0000259" key="5">
    <source>
        <dbReference type="PROSITE" id="PS50921"/>
    </source>
</evidence>
<accession>A0A3P5X8M5</accession>
<proteinExistence type="predicted"/>
<protein>
    <submittedName>
        <fullName evidence="6">ANTAR domain protein</fullName>
    </submittedName>
</protein>
<organism evidence="6 7">
    <name type="scientific">Arthrobacter ulcerisalmonis</name>
    <dbReference type="NCBI Taxonomy" id="2483813"/>
    <lineage>
        <taxon>Bacteria</taxon>
        <taxon>Bacillati</taxon>
        <taxon>Actinomycetota</taxon>
        <taxon>Actinomycetes</taxon>
        <taxon>Micrococcales</taxon>
        <taxon>Micrococcaceae</taxon>
        <taxon>Arthrobacter</taxon>
    </lineage>
</organism>
<feature type="domain" description="ANTAR" evidence="5">
    <location>
        <begin position="169"/>
        <end position="230"/>
    </location>
</feature>
<dbReference type="GO" id="GO:0016301">
    <property type="term" value="F:kinase activity"/>
    <property type="evidence" value="ECO:0007669"/>
    <property type="project" value="UniProtKB-KW"/>
</dbReference>
<dbReference type="InterPro" id="IPR003018">
    <property type="entry name" value="GAF"/>
</dbReference>
<dbReference type="GO" id="GO:0003723">
    <property type="term" value="F:RNA binding"/>
    <property type="evidence" value="ECO:0007669"/>
    <property type="project" value="InterPro"/>
</dbReference>
<keyword evidence="3" id="KW-0805">Transcription regulation</keyword>
<evidence type="ECO:0000256" key="3">
    <source>
        <dbReference type="ARBA" id="ARBA00023015"/>
    </source>
</evidence>
<keyword evidence="1" id="KW-0808">Transferase</keyword>
<dbReference type="InterPro" id="IPR011006">
    <property type="entry name" value="CheY-like_superfamily"/>
</dbReference>
<dbReference type="AlphaFoldDB" id="A0A3P5X8M5"/>
<name>A0A3P5X8M5_9MICC</name>
<dbReference type="PROSITE" id="PS50921">
    <property type="entry name" value="ANTAR"/>
    <property type="match status" value="1"/>
</dbReference>
<keyword evidence="7" id="KW-1185">Reference proteome</keyword>
<dbReference type="Pfam" id="PF03861">
    <property type="entry name" value="ANTAR"/>
    <property type="match status" value="1"/>
</dbReference>
<reference evidence="6 7" key="1">
    <citation type="submission" date="2018-11" db="EMBL/GenBank/DDBJ databases">
        <authorList>
            <person name="Criscuolo A."/>
        </authorList>
    </citation>
    <scope>NUCLEOTIDE SEQUENCE [LARGE SCALE GENOMIC DNA]</scope>
    <source>
        <strain evidence="6">AT11b</strain>
    </source>
</reference>
<keyword evidence="2" id="KW-0418">Kinase</keyword>
<dbReference type="InterPro" id="IPR029016">
    <property type="entry name" value="GAF-like_dom_sf"/>
</dbReference>
<dbReference type="Pfam" id="PF13185">
    <property type="entry name" value="GAF_2"/>
    <property type="match status" value="1"/>
</dbReference>
<dbReference type="InterPro" id="IPR012074">
    <property type="entry name" value="GAF_ANTAR"/>
</dbReference>
<dbReference type="OrthoDB" id="3820533at2"/>
<dbReference type="SUPFAM" id="SSF52172">
    <property type="entry name" value="CheY-like"/>
    <property type="match status" value="1"/>
</dbReference>
<dbReference type="SUPFAM" id="SSF55781">
    <property type="entry name" value="GAF domain-like"/>
    <property type="match status" value="1"/>
</dbReference>
<dbReference type="RefSeq" id="WP_124091397.1">
    <property type="nucleotide sequence ID" value="NZ_CBCRYA010000004.1"/>
</dbReference>
<keyword evidence="4" id="KW-0804">Transcription</keyword>
<evidence type="ECO:0000313" key="7">
    <source>
        <dbReference type="Proteomes" id="UP000280861"/>
    </source>
</evidence>